<evidence type="ECO:0000256" key="7">
    <source>
        <dbReference type="ARBA" id="ARBA00023141"/>
    </source>
</evidence>
<evidence type="ECO:0000256" key="8">
    <source>
        <dbReference type="ARBA" id="ARBA00023239"/>
    </source>
</evidence>
<dbReference type="EC" id="4.1.1.48" evidence="3"/>
<reference evidence="10" key="1">
    <citation type="submission" date="2015-06" db="UniProtKB">
        <authorList>
            <consortium name="EnsemblPlants"/>
        </authorList>
    </citation>
    <scope>IDENTIFICATION</scope>
</reference>
<keyword evidence="6" id="KW-0822">Tryptophan biosynthesis</keyword>
<evidence type="ECO:0000259" key="9">
    <source>
        <dbReference type="Pfam" id="PF00218"/>
    </source>
</evidence>
<dbReference type="GO" id="GO:0004425">
    <property type="term" value="F:indole-3-glycerol-phosphate synthase activity"/>
    <property type="evidence" value="ECO:0007669"/>
    <property type="project" value="UniProtKB-EC"/>
</dbReference>
<dbReference type="Pfam" id="PF00218">
    <property type="entry name" value="IGPS"/>
    <property type="match status" value="1"/>
</dbReference>
<evidence type="ECO:0000256" key="2">
    <source>
        <dbReference type="ARBA" id="ARBA00004696"/>
    </source>
</evidence>
<evidence type="ECO:0000256" key="3">
    <source>
        <dbReference type="ARBA" id="ARBA00012362"/>
    </source>
</evidence>
<dbReference type="InterPro" id="IPR001468">
    <property type="entry name" value="Indole-3-GlycerolPSynthase_CS"/>
</dbReference>
<dbReference type="SUPFAM" id="SSF51366">
    <property type="entry name" value="Ribulose-phoshate binding barrel"/>
    <property type="match status" value="1"/>
</dbReference>
<comment type="catalytic activity">
    <reaction evidence="1">
        <text>1-(2-carboxyphenylamino)-1-deoxy-D-ribulose 5-phosphate + H(+) = (1S,2R)-1-C-(indol-3-yl)glycerol 3-phosphate + CO2 + H2O</text>
        <dbReference type="Rhea" id="RHEA:23476"/>
        <dbReference type="ChEBI" id="CHEBI:15377"/>
        <dbReference type="ChEBI" id="CHEBI:15378"/>
        <dbReference type="ChEBI" id="CHEBI:16526"/>
        <dbReference type="ChEBI" id="CHEBI:58613"/>
        <dbReference type="ChEBI" id="CHEBI:58866"/>
        <dbReference type="EC" id="4.1.1.48"/>
    </reaction>
</comment>
<feature type="domain" description="Indole-3-glycerol phosphate synthase" evidence="9">
    <location>
        <begin position="2"/>
        <end position="90"/>
    </location>
</feature>
<evidence type="ECO:0000256" key="5">
    <source>
        <dbReference type="ARBA" id="ARBA00022793"/>
    </source>
</evidence>
<dbReference type="InterPro" id="IPR013785">
    <property type="entry name" value="Aldolase_TIM"/>
</dbReference>
<dbReference type="Gene3D" id="3.20.20.70">
    <property type="entry name" value="Aldolase class I"/>
    <property type="match status" value="1"/>
</dbReference>
<dbReference type="AlphaFoldDB" id="M8BY77"/>
<dbReference type="PANTHER" id="PTHR22854:SF2">
    <property type="entry name" value="INDOLE-3-GLYCEROL-PHOSPHATE SYNTHASE"/>
    <property type="match status" value="1"/>
</dbReference>
<proteinExistence type="predicted"/>
<comment type="pathway">
    <text evidence="2">Amino-acid biosynthesis; L-tryptophan biosynthesis; L-tryptophan from chorismate: step 4/5.</text>
</comment>
<organism evidence="10">
    <name type="scientific">Aegilops tauschii</name>
    <name type="common">Tausch's goatgrass</name>
    <name type="synonym">Aegilops squarrosa</name>
    <dbReference type="NCBI Taxonomy" id="37682"/>
    <lineage>
        <taxon>Eukaryota</taxon>
        <taxon>Viridiplantae</taxon>
        <taxon>Streptophyta</taxon>
        <taxon>Embryophyta</taxon>
        <taxon>Tracheophyta</taxon>
        <taxon>Spermatophyta</taxon>
        <taxon>Magnoliopsida</taxon>
        <taxon>Liliopsida</taxon>
        <taxon>Poales</taxon>
        <taxon>Poaceae</taxon>
        <taxon>BOP clade</taxon>
        <taxon>Pooideae</taxon>
        <taxon>Triticodae</taxon>
        <taxon>Triticeae</taxon>
        <taxon>Triticinae</taxon>
        <taxon>Aegilops</taxon>
    </lineage>
</organism>
<dbReference type="UniPathway" id="UPA00035">
    <property type="reaction ID" value="UER00043"/>
</dbReference>
<protein>
    <recommendedName>
        <fullName evidence="3">indole-3-glycerol-phosphate synthase</fullName>
        <ecNumber evidence="3">4.1.1.48</ecNumber>
    </recommendedName>
</protein>
<dbReference type="PANTHER" id="PTHR22854">
    <property type="entry name" value="TRYPTOPHAN BIOSYNTHESIS PROTEIN"/>
    <property type="match status" value="1"/>
</dbReference>
<name>M8BY77_AEGTA</name>
<dbReference type="EnsemblPlants" id="EMT29955">
    <property type="protein sequence ID" value="EMT29955"/>
    <property type="gene ID" value="F775_23962"/>
</dbReference>
<accession>M8BY77</accession>
<dbReference type="InterPro" id="IPR013798">
    <property type="entry name" value="Indole-3-glycerol_P_synth_dom"/>
</dbReference>
<dbReference type="InterPro" id="IPR011060">
    <property type="entry name" value="RibuloseP-bd_barrel"/>
</dbReference>
<dbReference type="GO" id="GO:0000162">
    <property type="term" value="P:L-tryptophan biosynthetic process"/>
    <property type="evidence" value="ECO:0007669"/>
    <property type="project" value="UniProtKB-UniPathway"/>
</dbReference>
<dbReference type="GO" id="GO:0004640">
    <property type="term" value="F:phosphoribosylanthranilate isomerase activity"/>
    <property type="evidence" value="ECO:0007669"/>
    <property type="project" value="TreeGrafter"/>
</dbReference>
<evidence type="ECO:0000256" key="4">
    <source>
        <dbReference type="ARBA" id="ARBA00022605"/>
    </source>
</evidence>
<sequence>MKEKMPLYRLKGLLDNAPPARDFVAALKASYDRTAVPALIAEVKKASPSQGVLRKNFDPVEIAQAYEKNGAACLKFFQGSFDYLEAIRNAGVKKSMIS</sequence>
<evidence type="ECO:0000256" key="6">
    <source>
        <dbReference type="ARBA" id="ARBA00022822"/>
    </source>
</evidence>
<keyword evidence="5" id="KW-0210">Decarboxylase</keyword>
<dbReference type="PROSITE" id="PS00614">
    <property type="entry name" value="IGPS"/>
    <property type="match status" value="1"/>
</dbReference>
<keyword evidence="7" id="KW-0057">Aromatic amino acid biosynthesis</keyword>
<dbReference type="InterPro" id="IPR045186">
    <property type="entry name" value="Indole-3-glycerol_P_synth"/>
</dbReference>
<keyword evidence="4" id="KW-0028">Amino-acid biosynthesis</keyword>
<keyword evidence="8" id="KW-0456">Lyase</keyword>
<evidence type="ECO:0000256" key="1">
    <source>
        <dbReference type="ARBA" id="ARBA00001633"/>
    </source>
</evidence>
<evidence type="ECO:0000313" key="10">
    <source>
        <dbReference type="EnsemblPlants" id="EMT29955"/>
    </source>
</evidence>